<keyword evidence="4 9" id="KW-0349">Heme</keyword>
<dbReference type="OrthoDB" id="1470350at2759"/>
<feature type="binding site" description="axial binding residue" evidence="9">
    <location>
        <position position="473"/>
    </location>
    <ligand>
        <name>heme</name>
        <dbReference type="ChEBI" id="CHEBI:30413"/>
    </ligand>
    <ligandPart>
        <name>Fe</name>
        <dbReference type="ChEBI" id="CHEBI:18248"/>
    </ligandPart>
</feature>
<feature type="chain" id="PRO_5022862436" evidence="10">
    <location>
        <begin position="23"/>
        <end position="537"/>
    </location>
</feature>
<reference evidence="11 12" key="1">
    <citation type="journal article" date="2019" name="Nat. Ecol. Evol.">
        <title>Megaphylogeny resolves global patterns of mushroom evolution.</title>
        <authorList>
            <person name="Varga T."/>
            <person name="Krizsan K."/>
            <person name="Foldi C."/>
            <person name="Dima B."/>
            <person name="Sanchez-Garcia M."/>
            <person name="Sanchez-Ramirez S."/>
            <person name="Szollosi G.J."/>
            <person name="Szarkandi J.G."/>
            <person name="Papp V."/>
            <person name="Albert L."/>
            <person name="Andreopoulos W."/>
            <person name="Angelini C."/>
            <person name="Antonin V."/>
            <person name="Barry K.W."/>
            <person name="Bougher N.L."/>
            <person name="Buchanan P."/>
            <person name="Buyck B."/>
            <person name="Bense V."/>
            <person name="Catcheside P."/>
            <person name="Chovatia M."/>
            <person name="Cooper J."/>
            <person name="Damon W."/>
            <person name="Desjardin D."/>
            <person name="Finy P."/>
            <person name="Geml J."/>
            <person name="Haridas S."/>
            <person name="Hughes K."/>
            <person name="Justo A."/>
            <person name="Karasinski D."/>
            <person name="Kautmanova I."/>
            <person name="Kiss B."/>
            <person name="Kocsube S."/>
            <person name="Kotiranta H."/>
            <person name="LaButti K.M."/>
            <person name="Lechner B.E."/>
            <person name="Liimatainen K."/>
            <person name="Lipzen A."/>
            <person name="Lukacs Z."/>
            <person name="Mihaltcheva S."/>
            <person name="Morgado L.N."/>
            <person name="Niskanen T."/>
            <person name="Noordeloos M.E."/>
            <person name="Ohm R.A."/>
            <person name="Ortiz-Santana B."/>
            <person name="Ovrebo C."/>
            <person name="Racz N."/>
            <person name="Riley R."/>
            <person name="Savchenko A."/>
            <person name="Shiryaev A."/>
            <person name="Soop K."/>
            <person name="Spirin V."/>
            <person name="Szebenyi C."/>
            <person name="Tomsovsky M."/>
            <person name="Tulloss R.E."/>
            <person name="Uehling J."/>
            <person name="Grigoriev I.V."/>
            <person name="Vagvolgyi C."/>
            <person name="Papp T."/>
            <person name="Martin F.M."/>
            <person name="Miettinen O."/>
            <person name="Hibbett D.S."/>
            <person name="Nagy L.G."/>
        </authorList>
    </citation>
    <scope>NUCLEOTIDE SEQUENCE [LARGE SCALE GENOMIC DNA]</scope>
    <source>
        <strain evidence="11 12">OMC1185</strain>
    </source>
</reference>
<evidence type="ECO:0000256" key="9">
    <source>
        <dbReference type="PIRSR" id="PIRSR602401-1"/>
    </source>
</evidence>
<dbReference type="AlphaFoldDB" id="A0A5C3MY19"/>
<proteinExistence type="inferred from homology"/>
<keyword evidence="10" id="KW-0732">Signal</keyword>
<dbReference type="PANTHER" id="PTHR24305:SF166">
    <property type="entry name" value="CYTOCHROME P450 12A4, MITOCHONDRIAL-RELATED"/>
    <property type="match status" value="1"/>
</dbReference>
<protein>
    <submittedName>
        <fullName evidence="11">Cytochrome P450</fullName>
    </submittedName>
</protein>
<keyword evidence="8" id="KW-0503">Monooxygenase</keyword>
<comment type="pathway">
    <text evidence="2">Secondary metabolite biosynthesis.</text>
</comment>
<evidence type="ECO:0000313" key="11">
    <source>
        <dbReference type="EMBL" id="TFK49745.1"/>
    </source>
</evidence>
<evidence type="ECO:0000256" key="3">
    <source>
        <dbReference type="ARBA" id="ARBA00010617"/>
    </source>
</evidence>
<gene>
    <name evidence="11" type="ORF">OE88DRAFT_1736726</name>
</gene>
<organism evidence="11 12">
    <name type="scientific">Heliocybe sulcata</name>
    <dbReference type="NCBI Taxonomy" id="5364"/>
    <lineage>
        <taxon>Eukaryota</taxon>
        <taxon>Fungi</taxon>
        <taxon>Dikarya</taxon>
        <taxon>Basidiomycota</taxon>
        <taxon>Agaricomycotina</taxon>
        <taxon>Agaricomycetes</taxon>
        <taxon>Gloeophyllales</taxon>
        <taxon>Gloeophyllaceae</taxon>
        <taxon>Heliocybe</taxon>
    </lineage>
</organism>
<evidence type="ECO:0000256" key="7">
    <source>
        <dbReference type="ARBA" id="ARBA00023004"/>
    </source>
</evidence>
<dbReference type="InterPro" id="IPR036396">
    <property type="entry name" value="Cyt_P450_sf"/>
</dbReference>
<dbReference type="SUPFAM" id="SSF48264">
    <property type="entry name" value="Cytochrome P450"/>
    <property type="match status" value="1"/>
</dbReference>
<dbReference type="PRINTS" id="PR00385">
    <property type="entry name" value="P450"/>
</dbReference>
<dbReference type="GO" id="GO:0016705">
    <property type="term" value="F:oxidoreductase activity, acting on paired donors, with incorporation or reduction of molecular oxygen"/>
    <property type="evidence" value="ECO:0007669"/>
    <property type="project" value="InterPro"/>
</dbReference>
<name>A0A5C3MY19_9AGAM</name>
<dbReference type="EMBL" id="ML213515">
    <property type="protein sequence ID" value="TFK49745.1"/>
    <property type="molecule type" value="Genomic_DNA"/>
</dbReference>
<dbReference type="GO" id="GO:0020037">
    <property type="term" value="F:heme binding"/>
    <property type="evidence" value="ECO:0007669"/>
    <property type="project" value="InterPro"/>
</dbReference>
<keyword evidence="5 9" id="KW-0479">Metal-binding</keyword>
<dbReference type="InterPro" id="IPR002401">
    <property type="entry name" value="Cyt_P450_E_grp-I"/>
</dbReference>
<comment type="cofactor">
    <cofactor evidence="1 9">
        <name>heme</name>
        <dbReference type="ChEBI" id="CHEBI:30413"/>
    </cofactor>
</comment>
<dbReference type="PRINTS" id="PR00463">
    <property type="entry name" value="EP450I"/>
</dbReference>
<evidence type="ECO:0000256" key="10">
    <source>
        <dbReference type="SAM" id="SignalP"/>
    </source>
</evidence>
<evidence type="ECO:0000256" key="4">
    <source>
        <dbReference type="ARBA" id="ARBA00022617"/>
    </source>
</evidence>
<evidence type="ECO:0000313" key="12">
    <source>
        <dbReference type="Proteomes" id="UP000305948"/>
    </source>
</evidence>
<dbReference type="InterPro" id="IPR001128">
    <property type="entry name" value="Cyt_P450"/>
</dbReference>
<evidence type="ECO:0000256" key="1">
    <source>
        <dbReference type="ARBA" id="ARBA00001971"/>
    </source>
</evidence>
<dbReference type="GO" id="GO:0005506">
    <property type="term" value="F:iron ion binding"/>
    <property type="evidence" value="ECO:0007669"/>
    <property type="project" value="InterPro"/>
</dbReference>
<dbReference type="GO" id="GO:0004497">
    <property type="term" value="F:monooxygenase activity"/>
    <property type="evidence" value="ECO:0007669"/>
    <property type="project" value="UniProtKB-KW"/>
</dbReference>
<dbReference type="Pfam" id="PF00067">
    <property type="entry name" value="p450"/>
    <property type="match status" value="1"/>
</dbReference>
<evidence type="ECO:0000256" key="6">
    <source>
        <dbReference type="ARBA" id="ARBA00023002"/>
    </source>
</evidence>
<feature type="signal peptide" evidence="10">
    <location>
        <begin position="1"/>
        <end position="22"/>
    </location>
</feature>
<dbReference type="InterPro" id="IPR050121">
    <property type="entry name" value="Cytochrome_P450_monoxygenase"/>
</dbReference>
<dbReference type="Gene3D" id="1.10.630.10">
    <property type="entry name" value="Cytochrome P450"/>
    <property type="match status" value="1"/>
</dbReference>
<evidence type="ECO:0000256" key="2">
    <source>
        <dbReference type="ARBA" id="ARBA00005179"/>
    </source>
</evidence>
<keyword evidence="6" id="KW-0560">Oxidoreductase</keyword>
<dbReference type="Proteomes" id="UP000305948">
    <property type="component" value="Unassembled WGS sequence"/>
</dbReference>
<evidence type="ECO:0000256" key="8">
    <source>
        <dbReference type="ARBA" id="ARBA00023033"/>
    </source>
</evidence>
<comment type="similarity">
    <text evidence="3">Belongs to the cytochrome P450 family.</text>
</comment>
<evidence type="ECO:0000256" key="5">
    <source>
        <dbReference type="ARBA" id="ARBA00022723"/>
    </source>
</evidence>
<keyword evidence="12" id="KW-1185">Reference proteome</keyword>
<sequence length="537" mass="59946">MYSLLALSLLLVFAYRWYRGTSLTHIRGPPPEFFFGNVRQLMRGNSVDVMSAWKEEFGGVIRYQSLAGTSKLIISDPKALQHILNVSAYDYPKPTWLTSFVRAVNGPDIISSEGDMHRRQRKIMQPAFGAAEAKALCPAFQSAAERLVTKWQDIIVASGENEAAVMDVHVGLSGATLDAISSAAFDFRLDNEDTKERNRQLLDVYHNFNADAFPPSKVLLNAFLDFFPAALVEPIFNTLPVKQVAMLRKHKQVAFDIAAELVAQKRQELSEGRGQRDVFSLLLKANASGDSNSRMADEEVYAQMSSIFVAGHDTTANTLSFALCELARRPDMQARLRTDIRAAQAASRQRGRPAMTLNDIENIEYLQAFLKEVLRRYPIVFHTSRMARKDDVVPLSTPIEITSGERVQQIHVPKGTEVFIAIGCYNRDKGIWGEDADDFKPERWLKRGEAERQATSLGLTGNLMSFLSGPRGCIGWRFAMAKMQIFLVELVNHFEFGVAYPGRTILQFGDNLTYPVMDGKELEGASAPLRVSPAPAE</sequence>
<dbReference type="STRING" id="5364.A0A5C3MY19"/>
<accession>A0A5C3MY19</accession>
<dbReference type="PANTHER" id="PTHR24305">
    <property type="entry name" value="CYTOCHROME P450"/>
    <property type="match status" value="1"/>
</dbReference>
<keyword evidence="7 9" id="KW-0408">Iron</keyword>